<proteinExistence type="predicted"/>
<protein>
    <submittedName>
        <fullName evidence="1">GlcNAc-PI de-N-acetylase</fullName>
    </submittedName>
</protein>
<reference evidence="1 2" key="1">
    <citation type="submission" date="2019-08" db="EMBL/GenBank/DDBJ databases">
        <title>Deep-cultivation of Planctomycetes and their phenomic and genomic characterization uncovers novel biology.</title>
        <authorList>
            <person name="Wiegand S."/>
            <person name="Jogler M."/>
            <person name="Boedeker C."/>
            <person name="Pinto D."/>
            <person name="Vollmers J."/>
            <person name="Rivas-Marin E."/>
            <person name="Kohn T."/>
            <person name="Peeters S.H."/>
            <person name="Heuer A."/>
            <person name="Rast P."/>
            <person name="Oberbeckmann S."/>
            <person name="Bunk B."/>
            <person name="Jeske O."/>
            <person name="Meyerdierks A."/>
            <person name="Storesund J.E."/>
            <person name="Kallscheuer N."/>
            <person name="Luecker S."/>
            <person name="Lage O.M."/>
            <person name="Pohl T."/>
            <person name="Merkel B.J."/>
            <person name="Hornburger P."/>
            <person name="Mueller R.-W."/>
            <person name="Bruemmer F."/>
            <person name="Labrenz M."/>
            <person name="Spormann A.M."/>
            <person name="Op den Camp H."/>
            <person name="Overmann J."/>
            <person name="Amann R."/>
            <person name="Jetten M.S.M."/>
            <person name="Mascher T."/>
            <person name="Medema M.H."/>
            <person name="Devos D.P."/>
            <person name="Kaster A.-K."/>
            <person name="Ovreas L."/>
            <person name="Rohde M."/>
            <person name="Galperin M.Y."/>
            <person name="Jogler C."/>
        </authorList>
    </citation>
    <scope>NUCLEOTIDE SEQUENCE [LARGE SCALE GENOMIC DNA]</scope>
    <source>
        <strain evidence="1 2">OJF2</strain>
    </source>
</reference>
<gene>
    <name evidence="1" type="ORF">OJF2_11960</name>
</gene>
<dbReference type="GO" id="GO:0016811">
    <property type="term" value="F:hydrolase activity, acting on carbon-nitrogen (but not peptide) bonds, in linear amides"/>
    <property type="evidence" value="ECO:0007669"/>
    <property type="project" value="TreeGrafter"/>
</dbReference>
<keyword evidence="2" id="KW-1185">Reference proteome</keyword>
<name>A0A5B9VXM6_9BACT</name>
<organism evidence="1 2">
    <name type="scientific">Aquisphaera giovannonii</name>
    <dbReference type="NCBI Taxonomy" id="406548"/>
    <lineage>
        <taxon>Bacteria</taxon>
        <taxon>Pseudomonadati</taxon>
        <taxon>Planctomycetota</taxon>
        <taxon>Planctomycetia</taxon>
        <taxon>Isosphaerales</taxon>
        <taxon>Isosphaeraceae</taxon>
        <taxon>Aquisphaera</taxon>
    </lineage>
</organism>
<dbReference type="Proteomes" id="UP000324233">
    <property type="component" value="Chromosome"/>
</dbReference>
<dbReference type="KEGG" id="agv:OJF2_11960"/>
<dbReference type="InterPro" id="IPR006311">
    <property type="entry name" value="TAT_signal"/>
</dbReference>
<accession>A0A5B9VXM6</accession>
<dbReference type="PANTHER" id="PTHR12993">
    <property type="entry name" value="N-ACETYLGLUCOSAMINYL-PHOSPHATIDYLINOSITOL DE-N-ACETYLASE-RELATED"/>
    <property type="match status" value="1"/>
</dbReference>
<dbReference type="EMBL" id="CP042997">
    <property type="protein sequence ID" value="QEH32717.1"/>
    <property type="molecule type" value="Genomic_DNA"/>
</dbReference>
<dbReference type="AlphaFoldDB" id="A0A5B9VXM6"/>
<evidence type="ECO:0000313" key="1">
    <source>
        <dbReference type="EMBL" id="QEH32717.1"/>
    </source>
</evidence>
<dbReference type="PANTHER" id="PTHR12993:SF11">
    <property type="entry name" value="N-ACETYLGLUCOSAMINYL-PHOSPHATIDYLINOSITOL DE-N-ACETYLASE"/>
    <property type="match status" value="1"/>
</dbReference>
<dbReference type="SUPFAM" id="SSF102588">
    <property type="entry name" value="LmbE-like"/>
    <property type="match status" value="1"/>
</dbReference>
<dbReference type="Gene3D" id="3.40.50.10320">
    <property type="entry name" value="LmbE-like"/>
    <property type="match status" value="1"/>
</dbReference>
<dbReference type="Pfam" id="PF02585">
    <property type="entry name" value="PIG-L"/>
    <property type="match status" value="1"/>
</dbReference>
<evidence type="ECO:0000313" key="2">
    <source>
        <dbReference type="Proteomes" id="UP000324233"/>
    </source>
</evidence>
<dbReference type="InterPro" id="IPR003737">
    <property type="entry name" value="GlcNAc_PI_deacetylase-related"/>
</dbReference>
<dbReference type="RefSeq" id="WP_210420429.1">
    <property type="nucleotide sequence ID" value="NZ_CP042997.1"/>
</dbReference>
<dbReference type="InterPro" id="IPR024078">
    <property type="entry name" value="LmbE-like_dom_sf"/>
</dbReference>
<sequence>MEGLSRRRLLGRGGRLAAGAGLAIAPAAASSPGRKLKVVACGGHPGDPEYGCGGTLARYADRGDEVVLLYLNEGNPRPEQPPEPGRDRVAEAKRACAILGARPVFAGQVDGRAVIDEPHYRAFRALLAAEKPDVLFTHWPIDNHADHRAITMLAHDAWQSVSKGFALYYYEVSTGEDTVQFAPTHLVDITATEPRKRQACYAHASQSPERYYELQDLVARMRGIECGRRRAEGFIRHVQGPNAGLPGP</sequence>
<dbReference type="PROSITE" id="PS51318">
    <property type="entry name" value="TAT"/>
    <property type="match status" value="1"/>
</dbReference>